<accession>W0RSR0</accession>
<dbReference type="EC" id="2.7.13.3" evidence="2"/>
<dbReference type="eggNOG" id="COG2205">
    <property type="taxonomic scope" value="Bacteria"/>
</dbReference>
<dbReference type="InterPro" id="IPR003661">
    <property type="entry name" value="HisK_dim/P_dom"/>
</dbReference>
<keyword evidence="3" id="KW-0597">Phosphoprotein</keyword>
<dbReference type="CDD" id="cd00082">
    <property type="entry name" value="HisKA"/>
    <property type="match status" value="1"/>
</dbReference>
<dbReference type="SUPFAM" id="SSF55874">
    <property type="entry name" value="ATPase domain of HSP90 chaperone/DNA topoisomerase II/histidine kinase"/>
    <property type="match status" value="1"/>
</dbReference>
<evidence type="ECO:0000256" key="7">
    <source>
        <dbReference type="ARBA" id="ARBA00022840"/>
    </source>
</evidence>
<evidence type="ECO:0000256" key="4">
    <source>
        <dbReference type="ARBA" id="ARBA00022679"/>
    </source>
</evidence>
<dbReference type="InterPro" id="IPR036890">
    <property type="entry name" value="HATPase_C_sf"/>
</dbReference>
<protein>
    <recommendedName>
        <fullName evidence="2">histidine kinase</fullName>
        <ecNumber evidence="2">2.7.13.3</ecNumber>
    </recommendedName>
</protein>
<reference evidence="11 12" key="1">
    <citation type="journal article" date="2014" name="Genome Announc.">
        <title>Genome Sequence and Methylome of Soil Bacterium Gemmatirosa kalamazoonensis KBS708T, a Member of the Rarely Cultivated Gemmatimonadetes Phylum.</title>
        <authorList>
            <person name="Debruyn J.M."/>
            <person name="Radosevich M."/>
            <person name="Wommack K.E."/>
            <person name="Polson S.W."/>
            <person name="Hauser L.J."/>
            <person name="Fawaz M.N."/>
            <person name="Korlach J."/>
            <person name="Tsai Y.C."/>
        </authorList>
    </citation>
    <scope>NUCLEOTIDE SEQUENCE [LARGE SCALE GENOMIC DNA]</scope>
    <source>
        <strain evidence="11 12">KBS708</strain>
        <plasmid evidence="12">Plasmid 2</plasmid>
    </source>
</reference>
<evidence type="ECO:0000256" key="9">
    <source>
        <dbReference type="SAM" id="MobiDB-lite"/>
    </source>
</evidence>
<comment type="catalytic activity">
    <reaction evidence="1">
        <text>ATP + protein L-histidine = ADP + protein N-phospho-L-histidine.</text>
        <dbReference type="EC" id="2.7.13.3"/>
    </reaction>
</comment>
<dbReference type="InterPro" id="IPR003594">
    <property type="entry name" value="HATPase_dom"/>
</dbReference>
<dbReference type="InterPro" id="IPR005467">
    <property type="entry name" value="His_kinase_dom"/>
</dbReference>
<keyword evidence="4" id="KW-0808">Transferase</keyword>
<keyword evidence="7 11" id="KW-0067">ATP-binding</keyword>
<dbReference type="SMART" id="SM00388">
    <property type="entry name" value="HisKA"/>
    <property type="match status" value="1"/>
</dbReference>
<sequence>MTRLADFILANREPILAEWEAFARTCAPAGGTMAIAALRDHADAMLSAIAADLTTAQTRLAQSEKSKGRAHGAAPDVSTAAGEHGAGRAASGFTVEQMVAEYRALRASVIRLWTRAEGALGSDDVDDLTRFNEAIDQSLAESVAQYDEGMERAKETFLAVLGHDLRTPLAAIYSSATFMLETGELDEPYRTLMTRIAGSAKRTVTMVGDLLDFTRSRLGGGIPVVRVDMNLAKVVHDVVDEISAAHPGCRIRVDTRGEQRGDWDAARLSQALGNLIGNAVQHGAEGTTVTVDISGDPTHVTIAVHNRGALIPSAQLDGLFNPMKTRRSTRPAVPGGPTGSLGLGLYIAERIVTAHHGAIAVESDEAAGTTFTVSLPRHEARVGRRPVRTSAHDLS</sequence>
<dbReference type="PANTHER" id="PTHR42878:SF7">
    <property type="entry name" value="SENSOR HISTIDINE KINASE GLRK"/>
    <property type="match status" value="1"/>
</dbReference>
<evidence type="ECO:0000256" key="6">
    <source>
        <dbReference type="ARBA" id="ARBA00022777"/>
    </source>
</evidence>
<keyword evidence="11" id="KW-0614">Plasmid</keyword>
<dbReference type="Gene3D" id="1.10.287.130">
    <property type="match status" value="1"/>
</dbReference>
<dbReference type="Proteomes" id="UP000019151">
    <property type="component" value="Plasmid 2"/>
</dbReference>
<dbReference type="GO" id="GO:0000155">
    <property type="term" value="F:phosphorelay sensor kinase activity"/>
    <property type="evidence" value="ECO:0007669"/>
    <property type="project" value="InterPro"/>
</dbReference>
<dbReference type="RefSeq" id="WP_025415000.1">
    <property type="nucleotide sequence ID" value="NZ_CP007130.1"/>
</dbReference>
<dbReference type="InterPro" id="IPR004358">
    <property type="entry name" value="Sig_transdc_His_kin-like_C"/>
</dbReference>
<dbReference type="PRINTS" id="PR00344">
    <property type="entry name" value="BCTRLSENSOR"/>
</dbReference>
<dbReference type="GO" id="GO:0005524">
    <property type="term" value="F:ATP binding"/>
    <property type="evidence" value="ECO:0007669"/>
    <property type="project" value="UniProtKB-KW"/>
</dbReference>
<dbReference type="GO" id="GO:0000156">
    <property type="term" value="F:phosphorelay response regulator activity"/>
    <property type="evidence" value="ECO:0007669"/>
    <property type="project" value="TreeGrafter"/>
</dbReference>
<dbReference type="PATRIC" id="fig|861299.3.peg.6229"/>
<dbReference type="PANTHER" id="PTHR42878">
    <property type="entry name" value="TWO-COMPONENT HISTIDINE KINASE"/>
    <property type="match status" value="1"/>
</dbReference>
<dbReference type="InterPro" id="IPR050351">
    <property type="entry name" value="BphY/WalK/GraS-like"/>
</dbReference>
<keyword evidence="8" id="KW-0902">Two-component regulatory system</keyword>
<feature type="domain" description="Histidine kinase" evidence="10">
    <location>
        <begin position="160"/>
        <end position="379"/>
    </location>
</feature>
<evidence type="ECO:0000256" key="3">
    <source>
        <dbReference type="ARBA" id="ARBA00022553"/>
    </source>
</evidence>
<dbReference type="GO" id="GO:0007234">
    <property type="term" value="P:osmosensory signaling via phosphorelay pathway"/>
    <property type="evidence" value="ECO:0007669"/>
    <property type="project" value="TreeGrafter"/>
</dbReference>
<dbReference type="Pfam" id="PF00512">
    <property type="entry name" value="HisKA"/>
    <property type="match status" value="1"/>
</dbReference>
<dbReference type="Gene3D" id="3.30.565.10">
    <property type="entry name" value="Histidine kinase-like ATPase, C-terminal domain"/>
    <property type="match status" value="1"/>
</dbReference>
<dbReference type="GO" id="GO:0030295">
    <property type="term" value="F:protein kinase activator activity"/>
    <property type="evidence" value="ECO:0007669"/>
    <property type="project" value="TreeGrafter"/>
</dbReference>
<keyword evidence="5" id="KW-0547">Nucleotide-binding</keyword>
<gene>
    <name evidence="11" type="ORF">J421_6171</name>
</gene>
<evidence type="ECO:0000256" key="8">
    <source>
        <dbReference type="ARBA" id="ARBA00023012"/>
    </source>
</evidence>
<dbReference type="AlphaFoldDB" id="W0RSR0"/>
<dbReference type="PROSITE" id="PS50109">
    <property type="entry name" value="HIS_KIN"/>
    <property type="match status" value="1"/>
</dbReference>
<dbReference type="OrthoDB" id="9808408at2"/>
<dbReference type="Pfam" id="PF02518">
    <property type="entry name" value="HATPase_c"/>
    <property type="match status" value="1"/>
</dbReference>
<dbReference type="KEGG" id="gba:J421_6171"/>
<evidence type="ECO:0000313" key="12">
    <source>
        <dbReference type="Proteomes" id="UP000019151"/>
    </source>
</evidence>
<evidence type="ECO:0000256" key="2">
    <source>
        <dbReference type="ARBA" id="ARBA00012438"/>
    </source>
</evidence>
<geneLocation type="plasmid" evidence="11 12">
    <name>2</name>
</geneLocation>
<dbReference type="InParanoid" id="W0RSR0"/>
<dbReference type="SMART" id="SM00387">
    <property type="entry name" value="HATPase_c"/>
    <property type="match status" value="1"/>
</dbReference>
<keyword evidence="6" id="KW-0418">Kinase</keyword>
<evidence type="ECO:0000259" key="10">
    <source>
        <dbReference type="PROSITE" id="PS50109"/>
    </source>
</evidence>
<proteinExistence type="predicted"/>
<keyword evidence="12" id="KW-1185">Reference proteome</keyword>
<dbReference type="EMBL" id="CP007130">
    <property type="protein sequence ID" value="AHG93706.1"/>
    <property type="molecule type" value="Genomic_DNA"/>
</dbReference>
<name>W0RSR0_9BACT</name>
<dbReference type="HOGENOM" id="CLU_000445_114_44_0"/>
<evidence type="ECO:0000256" key="1">
    <source>
        <dbReference type="ARBA" id="ARBA00000085"/>
    </source>
</evidence>
<feature type="region of interest" description="Disordered" evidence="9">
    <location>
        <begin position="60"/>
        <end position="85"/>
    </location>
</feature>
<organism evidence="11 12">
    <name type="scientific">Gemmatirosa kalamazoonensis</name>
    <dbReference type="NCBI Taxonomy" id="861299"/>
    <lineage>
        <taxon>Bacteria</taxon>
        <taxon>Pseudomonadati</taxon>
        <taxon>Gemmatimonadota</taxon>
        <taxon>Gemmatimonadia</taxon>
        <taxon>Gemmatimonadales</taxon>
        <taxon>Gemmatimonadaceae</taxon>
        <taxon>Gemmatirosa</taxon>
    </lineage>
</organism>
<dbReference type="SUPFAM" id="SSF47384">
    <property type="entry name" value="Homodimeric domain of signal transducing histidine kinase"/>
    <property type="match status" value="1"/>
</dbReference>
<dbReference type="InterPro" id="IPR036097">
    <property type="entry name" value="HisK_dim/P_sf"/>
</dbReference>
<evidence type="ECO:0000313" key="11">
    <source>
        <dbReference type="EMBL" id="AHG93706.1"/>
    </source>
</evidence>
<evidence type="ECO:0000256" key="5">
    <source>
        <dbReference type="ARBA" id="ARBA00022741"/>
    </source>
</evidence>